<dbReference type="InterPro" id="IPR036412">
    <property type="entry name" value="HAD-like_sf"/>
</dbReference>
<dbReference type="SFLD" id="SFLDS00003">
    <property type="entry name" value="Haloacid_Dehalogenase"/>
    <property type="match status" value="1"/>
</dbReference>
<dbReference type="NCBIfam" id="NF008087">
    <property type="entry name" value="PRK10826.1"/>
    <property type="match status" value="1"/>
</dbReference>
<proteinExistence type="inferred from homology"/>
<dbReference type="InterPro" id="IPR023198">
    <property type="entry name" value="PGP-like_dom2"/>
</dbReference>
<keyword evidence="5" id="KW-0460">Magnesium</keyword>
<dbReference type="InterPro" id="IPR051600">
    <property type="entry name" value="Beta-PGM-like"/>
</dbReference>
<dbReference type="Pfam" id="PF00702">
    <property type="entry name" value="Hydrolase"/>
    <property type="match status" value="1"/>
</dbReference>
<dbReference type="PANTHER" id="PTHR46193">
    <property type="entry name" value="6-PHOSPHOGLUCONATE PHOSPHATASE"/>
    <property type="match status" value="1"/>
</dbReference>
<dbReference type="SFLD" id="SFLDG01129">
    <property type="entry name" value="C1.5:_HAD__Beta-PGM__Phosphata"/>
    <property type="match status" value="1"/>
</dbReference>
<dbReference type="Gene3D" id="1.10.150.240">
    <property type="entry name" value="Putative phosphatase, domain 2"/>
    <property type="match status" value="1"/>
</dbReference>
<dbReference type="Proteomes" id="UP000001982">
    <property type="component" value="Chromosome"/>
</dbReference>
<protein>
    <submittedName>
        <fullName evidence="7">HAD-superfamily hydrolase subfamily IA, variant 3</fullName>
    </submittedName>
</protein>
<organism evidence="7 8">
    <name type="scientific">Shewanella denitrificans (strain OS217 / ATCC BAA-1090 / DSM 15013)</name>
    <dbReference type="NCBI Taxonomy" id="318161"/>
    <lineage>
        <taxon>Bacteria</taxon>
        <taxon>Pseudomonadati</taxon>
        <taxon>Pseudomonadota</taxon>
        <taxon>Gammaproteobacteria</taxon>
        <taxon>Alteromonadales</taxon>
        <taxon>Shewanellaceae</taxon>
        <taxon>Shewanella</taxon>
    </lineage>
</organism>
<dbReference type="PRINTS" id="PR00413">
    <property type="entry name" value="HADHALOGNASE"/>
</dbReference>
<dbReference type="PANTHER" id="PTHR46193:SF18">
    <property type="entry name" value="HEXITOL PHOSPHATASE B"/>
    <property type="match status" value="1"/>
</dbReference>
<dbReference type="HOGENOM" id="CLU_045011_13_1_6"/>
<dbReference type="GO" id="GO:0000287">
    <property type="term" value="F:magnesium ion binding"/>
    <property type="evidence" value="ECO:0007669"/>
    <property type="project" value="UniProtKB-ARBA"/>
</dbReference>
<reference evidence="7 8" key="1">
    <citation type="submission" date="2006-03" db="EMBL/GenBank/DDBJ databases">
        <title>Complete sequence of Shewanella denitrificans OS217.</title>
        <authorList>
            <consortium name="US DOE Joint Genome Institute"/>
            <person name="Copeland A."/>
            <person name="Lucas S."/>
            <person name="Lapidus A."/>
            <person name="Barry K."/>
            <person name="Detter J.C."/>
            <person name="Glavina del Rio T."/>
            <person name="Hammon N."/>
            <person name="Israni S."/>
            <person name="Dalin E."/>
            <person name="Tice H."/>
            <person name="Pitluck S."/>
            <person name="Brettin T."/>
            <person name="Bruce D."/>
            <person name="Han C."/>
            <person name="Tapia R."/>
            <person name="Gilna P."/>
            <person name="Kiss H."/>
            <person name="Schmutz J."/>
            <person name="Larimer F."/>
            <person name="Land M."/>
            <person name="Hauser L."/>
            <person name="Kyrpides N."/>
            <person name="Lykidis A."/>
            <person name="Richardson P."/>
        </authorList>
    </citation>
    <scope>NUCLEOTIDE SEQUENCE [LARGE SCALE GENOMIC DNA]</scope>
    <source>
        <strain evidence="8">OS217 / ATCC BAA-1090 / DSM 15013</strain>
    </source>
</reference>
<evidence type="ECO:0000256" key="5">
    <source>
        <dbReference type="ARBA" id="ARBA00022842"/>
    </source>
</evidence>
<dbReference type="SUPFAM" id="SSF56784">
    <property type="entry name" value="HAD-like"/>
    <property type="match status" value="1"/>
</dbReference>
<accession>Q12IS2</accession>
<keyword evidence="6" id="KW-0119">Carbohydrate metabolism</keyword>
<name>Q12IS2_SHEDO</name>
<comment type="similarity">
    <text evidence="2">Belongs to the HAD-like hydrolase superfamily. CbbY/CbbZ/Gph/YieH family.</text>
</comment>
<evidence type="ECO:0000256" key="6">
    <source>
        <dbReference type="ARBA" id="ARBA00023277"/>
    </source>
</evidence>
<dbReference type="GO" id="GO:0016787">
    <property type="term" value="F:hydrolase activity"/>
    <property type="evidence" value="ECO:0007669"/>
    <property type="project" value="UniProtKB-KW"/>
</dbReference>
<dbReference type="OrthoDB" id="9800058at2"/>
<gene>
    <name evidence="7" type="ordered locus">Sden_3378</name>
</gene>
<dbReference type="InterPro" id="IPR006439">
    <property type="entry name" value="HAD-SF_hydro_IA"/>
</dbReference>
<keyword evidence="3" id="KW-0479">Metal-binding</keyword>
<dbReference type="STRING" id="318161.Sden_3378"/>
<evidence type="ECO:0000313" key="8">
    <source>
        <dbReference type="Proteomes" id="UP000001982"/>
    </source>
</evidence>
<sequence>MLTSQIHGVIFDMDGVLIDSEPNWQQAEYQVMTALGVPLTFEDTEQTTGLRIDQVVHYWYARHPWVAANDYDNLAVANKIVTEVVQEINLSGTPMQGVIEALNACQQRGLKIGLATSSSSAIITAVMNKLNITDYFEVRCSAENLTYGKPHPEVYLNCAHALGLAPEHCLAIEDSFNGLIAARAATMQTVIIPAPHQASQARWAAAHHQLRDLTQLAGLLDKLIG</sequence>
<dbReference type="KEGG" id="sdn:Sden_3378"/>
<dbReference type="Gene3D" id="3.40.50.1000">
    <property type="entry name" value="HAD superfamily/HAD-like"/>
    <property type="match status" value="1"/>
</dbReference>
<comment type="cofactor">
    <cofactor evidence="1">
        <name>Mg(2+)</name>
        <dbReference type="ChEBI" id="CHEBI:18420"/>
    </cofactor>
</comment>
<evidence type="ECO:0000313" key="7">
    <source>
        <dbReference type="EMBL" id="ABE56654.1"/>
    </source>
</evidence>
<dbReference type="FunFam" id="3.40.50.1000:FF:000036">
    <property type="entry name" value="HAD family hydrolase"/>
    <property type="match status" value="1"/>
</dbReference>
<dbReference type="NCBIfam" id="TIGR01509">
    <property type="entry name" value="HAD-SF-IA-v3"/>
    <property type="match status" value="1"/>
</dbReference>
<evidence type="ECO:0000256" key="3">
    <source>
        <dbReference type="ARBA" id="ARBA00022723"/>
    </source>
</evidence>
<dbReference type="AlphaFoldDB" id="Q12IS2"/>
<evidence type="ECO:0000256" key="4">
    <source>
        <dbReference type="ARBA" id="ARBA00022801"/>
    </source>
</evidence>
<dbReference type="InterPro" id="IPR023214">
    <property type="entry name" value="HAD_sf"/>
</dbReference>
<evidence type="ECO:0000256" key="1">
    <source>
        <dbReference type="ARBA" id="ARBA00001946"/>
    </source>
</evidence>
<keyword evidence="8" id="KW-1185">Reference proteome</keyword>
<dbReference type="EMBL" id="CP000302">
    <property type="protein sequence ID" value="ABE56654.1"/>
    <property type="molecule type" value="Genomic_DNA"/>
</dbReference>
<dbReference type="eggNOG" id="COG0637">
    <property type="taxonomic scope" value="Bacteria"/>
</dbReference>
<evidence type="ECO:0000256" key="2">
    <source>
        <dbReference type="ARBA" id="ARBA00006171"/>
    </source>
</evidence>
<keyword evidence="4 7" id="KW-0378">Hydrolase</keyword>
<dbReference type="SFLD" id="SFLDG01135">
    <property type="entry name" value="C1.5.6:_HAD__Beta-PGM__Phospha"/>
    <property type="match status" value="1"/>
</dbReference>
<dbReference type="RefSeq" id="WP_011497796.1">
    <property type="nucleotide sequence ID" value="NC_007954.1"/>
</dbReference>